<evidence type="ECO:0000313" key="4">
    <source>
        <dbReference type="Proteomes" id="UP000070226"/>
    </source>
</evidence>
<accession>A0A133S4I8</accession>
<evidence type="ECO:0000256" key="1">
    <source>
        <dbReference type="SAM" id="Phobius"/>
    </source>
</evidence>
<feature type="transmembrane region" description="Helical" evidence="1">
    <location>
        <begin position="68"/>
        <end position="88"/>
    </location>
</feature>
<evidence type="ECO:0000313" key="2">
    <source>
        <dbReference type="EMBL" id="KXA63987.1"/>
    </source>
</evidence>
<feature type="transmembrane region" description="Helical" evidence="1">
    <location>
        <begin position="118"/>
        <end position="135"/>
    </location>
</feature>
<reference evidence="2 4" key="1">
    <citation type="submission" date="2016-01" db="EMBL/GenBank/DDBJ databases">
        <authorList>
            <person name="Oliw E.H."/>
        </authorList>
    </citation>
    <scope>NUCLEOTIDE SEQUENCE [LARGE SCALE GENOMIC DNA]</scope>
    <source>
        <strain evidence="2 4">CMW7756B</strain>
    </source>
</reference>
<dbReference type="Proteomes" id="UP000070226">
    <property type="component" value="Unassembled WGS sequence"/>
</dbReference>
<dbReference type="EMBL" id="LRQT01000043">
    <property type="protein sequence ID" value="KXA63987.1"/>
    <property type="molecule type" value="Genomic_DNA"/>
</dbReference>
<name>A0A133S4I8_9FIRM</name>
<organism evidence="2">
    <name type="scientific">Veillonella atypica</name>
    <dbReference type="NCBI Taxonomy" id="39777"/>
    <lineage>
        <taxon>Bacteria</taxon>
        <taxon>Bacillati</taxon>
        <taxon>Bacillota</taxon>
        <taxon>Negativicutes</taxon>
        <taxon>Veillonellales</taxon>
        <taxon>Veillonellaceae</taxon>
        <taxon>Veillonella</taxon>
    </lineage>
</organism>
<feature type="transmembrane region" description="Helical" evidence="1">
    <location>
        <begin position="38"/>
        <end position="56"/>
    </location>
</feature>
<dbReference type="AlphaFoldDB" id="A0A133S4I8"/>
<comment type="caution">
    <text evidence="2">The sequence shown here is derived from an EMBL/GenBank/DDBJ whole genome shotgun (WGS) entry which is preliminary data.</text>
</comment>
<dbReference type="Proteomes" id="UP000277803">
    <property type="component" value="Unassembled WGS sequence"/>
</dbReference>
<keyword evidence="1" id="KW-0812">Transmembrane</keyword>
<reference evidence="3 5" key="2">
    <citation type="submission" date="2018-09" db="EMBL/GenBank/DDBJ databases">
        <title>Genome sequence of Veillonella atypica isolated from periodontal Korean patients.</title>
        <authorList>
            <person name="Lee J.-H."/>
            <person name="Moon J.-H."/>
            <person name="Shin S.-Y."/>
        </authorList>
    </citation>
    <scope>NUCLEOTIDE SEQUENCE [LARGE SCALE GENOMIC DNA]</scope>
    <source>
        <strain evidence="3 5">KHUD_V1</strain>
    </source>
</reference>
<dbReference type="EMBL" id="QXZZ01000047">
    <property type="protein sequence ID" value="RJY49639.1"/>
    <property type="molecule type" value="Genomic_DNA"/>
</dbReference>
<evidence type="ECO:0000313" key="5">
    <source>
        <dbReference type="Proteomes" id="UP000277803"/>
    </source>
</evidence>
<proteinExistence type="predicted"/>
<feature type="transmembrane region" description="Helical" evidence="1">
    <location>
        <begin position="6"/>
        <end position="26"/>
    </location>
</feature>
<evidence type="ECO:0000313" key="3">
    <source>
        <dbReference type="EMBL" id="RJY49639.1"/>
    </source>
</evidence>
<dbReference type="PATRIC" id="fig|39777.7.peg.1056"/>
<keyword evidence="1" id="KW-1133">Transmembrane helix</keyword>
<keyword evidence="1" id="KW-0472">Membrane</keyword>
<sequence>MIHLDYLLIIGILLSILLFLLVGIFYYSKSELLKGINIWFLIILSALLSYLLYPLYELTDYREEFTSIVIIAAIIIKIIINLSIFMIADRITTKWIAKLLLIIWVVLVECLYTPIHLSYIVFLCVSGGIVLIEQLRGRRKPI</sequence>
<gene>
    <name evidence="3" type="ORF">D2965_09710</name>
    <name evidence="2" type="ORF">HMPREF3233_01090</name>
</gene>
<protein>
    <submittedName>
        <fullName evidence="3">Phosphatase</fullName>
    </submittedName>
</protein>